<dbReference type="Proteomes" id="UP000177810">
    <property type="component" value="Unassembled WGS sequence"/>
</dbReference>
<proteinExistence type="inferred from homology"/>
<dbReference type="InterPro" id="IPR030878">
    <property type="entry name" value="Ribosomal_uL15"/>
</dbReference>
<dbReference type="InterPro" id="IPR005749">
    <property type="entry name" value="Ribosomal_uL15_bac-type"/>
</dbReference>
<keyword evidence="2 4" id="KW-0689">Ribosomal protein</keyword>
<gene>
    <name evidence="4" type="primary">rplO</name>
    <name evidence="7" type="ORF">A2V69_03495</name>
</gene>
<feature type="region of interest" description="Disordered" evidence="5">
    <location>
        <begin position="1"/>
        <end position="45"/>
    </location>
</feature>
<dbReference type="SUPFAM" id="SSF52080">
    <property type="entry name" value="Ribosomal proteins L15p and L18e"/>
    <property type="match status" value="1"/>
</dbReference>
<sequence length="153" mass="17278">MQLHQVKPTHRQRNKKRVGRGGKRGTYSGKGIKGQKSRAGHKIRPEIRDFIKKIPKRRGYRFKAIKPKAEIVNLKDLEKYFNEGDLVNPETLLEKRLISRINGRVPEVKILGAGGLKKKLKIENCKTSKSVDKVFGIKKPAASAKRKQTGEGA</sequence>
<keyword evidence="4" id="KW-0694">RNA-binding</keyword>
<evidence type="ECO:0000256" key="3">
    <source>
        <dbReference type="ARBA" id="ARBA00023274"/>
    </source>
</evidence>
<protein>
    <recommendedName>
        <fullName evidence="4">Large ribosomal subunit protein uL15</fullName>
    </recommendedName>
</protein>
<dbReference type="AlphaFoldDB" id="A0A1G2F5R2"/>
<evidence type="ECO:0000256" key="2">
    <source>
        <dbReference type="ARBA" id="ARBA00022980"/>
    </source>
</evidence>
<dbReference type="GO" id="GO:0003735">
    <property type="term" value="F:structural constituent of ribosome"/>
    <property type="evidence" value="ECO:0007669"/>
    <property type="project" value="InterPro"/>
</dbReference>
<dbReference type="STRING" id="1801990.A2V69_03495"/>
<accession>A0A1G2F5R2</accession>
<name>A0A1G2F5R2_9BACT</name>
<evidence type="ECO:0000256" key="5">
    <source>
        <dbReference type="SAM" id="MobiDB-lite"/>
    </source>
</evidence>
<feature type="compositionally biased region" description="Basic residues" evidence="5">
    <location>
        <begin position="33"/>
        <end position="42"/>
    </location>
</feature>
<evidence type="ECO:0000313" key="7">
    <source>
        <dbReference type="EMBL" id="OGZ32928.1"/>
    </source>
</evidence>
<feature type="domain" description="Large ribosomal subunit protein uL15/eL18" evidence="6">
    <location>
        <begin position="71"/>
        <end position="131"/>
    </location>
</feature>
<evidence type="ECO:0000259" key="6">
    <source>
        <dbReference type="Pfam" id="PF00828"/>
    </source>
</evidence>
<comment type="subunit">
    <text evidence="4">Part of the 50S ribosomal subunit.</text>
</comment>
<dbReference type="InterPro" id="IPR036227">
    <property type="entry name" value="Ribosomal_uL15/eL18_sf"/>
</dbReference>
<dbReference type="PANTHER" id="PTHR12934">
    <property type="entry name" value="50S RIBOSOMAL PROTEIN L15"/>
    <property type="match status" value="1"/>
</dbReference>
<keyword evidence="3 4" id="KW-0687">Ribonucleoprotein</keyword>
<reference evidence="7 8" key="1">
    <citation type="journal article" date="2016" name="Nat. Commun.">
        <title>Thousands of microbial genomes shed light on interconnected biogeochemical processes in an aquifer system.</title>
        <authorList>
            <person name="Anantharaman K."/>
            <person name="Brown C.T."/>
            <person name="Hug L.A."/>
            <person name="Sharon I."/>
            <person name="Castelle C.J."/>
            <person name="Probst A.J."/>
            <person name="Thomas B.C."/>
            <person name="Singh A."/>
            <person name="Wilkins M.J."/>
            <person name="Karaoz U."/>
            <person name="Brodie E.L."/>
            <person name="Williams K.H."/>
            <person name="Hubbard S.S."/>
            <person name="Banfield J.F."/>
        </authorList>
    </citation>
    <scope>NUCLEOTIDE SEQUENCE [LARGE SCALE GENOMIC DNA]</scope>
</reference>
<evidence type="ECO:0000256" key="1">
    <source>
        <dbReference type="ARBA" id="ARBA00007320"/>
    </source>
</evidence>
<dbReference type="EMBL" id="MHMT01000011">
    <property type="protein sequence ID" value="OGZ32928.1"/>
    <property type="molecule type" value="Genomic_DNA"/>
</dbReference>
<dbReference type="Pfam" id="PF00828">
    <property type="entry name" value="Ribosomal_L27A"/>
    <property type="match status" value="1"/>
</dbReference>
<dbReference type="Gene3D" id="3.100.10.10">
    <property type="match status" value="1"/>
</dbReference>
<dbReference type="PANTHER" id="PTHR12934:SF11">
    <property type="entry name" value="LARGE RIBOSOMAL SUBUNIT PROTEIN UL15M"/>
    <property type="match status" value="1"/>
</dbReference>
<comment type="caution">
    <text evidence="7">The sequence shown here is derived from an EMBL/GenBank/DDBJ whole genome shotgun (WGS) entry which is preliminary data.</text>
</comment>
<keyword evidence="4" id="KW-0699">rRNA-binding</keyword>
<feature type="compositionally biased region" description="Basic residues" evidence="5">
    <location>
        <begin position="7"/>
        <end position="23"/>
    </location>
</feature>
<evidence type="ECO:0000256" key="4">
    <source>
        <dbReference type="HAMAP-Rule" id="MF_01341"/>
    </source>
</evidence>
<comment type="function">
    <text evidence="4">Binds to the 23S rRNA.</text>
</comment>
<dbReference type="InterPro" id="IPR021131">
    <property type="entry name" value="Ribosomal_uL15/eL18"/>
</dbReference>
<dbReference type="GO" id="GO:0006412">
    <property type="term" value="P:translation"/>
    <property type="evidence" value="ECO:0007669"/>
    <property type="project" value="UniProtKB-UniRule"/>
</dbReference>
<comment type="similarity">
    <text evidence="1 4">Belongs to the universal ribosomal protein uL15 family.</text>
</comment>
<dbReference type="GO" id="GO:0019843">
    <property type="term" value="F:rRNA binding"/>
    <property type="evidence" value="ECO:0007669"/>
    <property type="project" value="UniProtKB-UniRule"/>
</dbReference>
<dbReference type="HAMAP" id="MF_01341">
    <property type="entry name" value="Ribosomal_uL15"/>
    <property type="match status" value="1"/>
</dbReference>
<organism evidence="7 8">
    <name type="scientific">Candidatus Portnoybacteria bacterium RBG_13_40_8</name>
    <dbReference type="NCBI Taxonomy" id="1801990"/>
    <lineage>
        <taxon>Bacteria</taxon>
        <taxon>Candidatus Portnoyibacteriota</taxon>
    </lineage>
</organism>
<dbReference type="GO" id="GO:0022625">
    <property type="term" value="C:cytosolic large ribosomal subunit"/>
    <property type="evidence" value="ECO:0007669"/>
    <property type="project" value="TreeGrafter"/>
</dbReference>
<evidence type="ECO:0000313" key="8">
    <source>
        <dbReference type="Proteomes" id="UP000177810"/>
    </source>
</evidence>